<evidence type="ECO:0000256" key="1">
    <source>
        <dbReference type="SAM" id="SignalP"/>
    </source>
</evidence>
<sequence>MIPALLSWAVLSGAAFAFEPADVPPADIVIVGEVHDNPAHHTAQAVVVAQVQPKAIVWEMLQPAQAGLVTPELIENADAMAERLGWAEAGWPDFSMYHPIFAAAPDAISYGAAVPRELAQAVMQEPLGAAFDAAAAYGLDRDLSDANQIAREDLQRVAHCDALPKELLPAMVKVQRLRDATLAQAAVKALADTGGPVVVITGNGHARKDWGVPSYLAQVAPKARVWSIGQAEDGNVPDGGFDVVWDAPAQDRPDPCAALR</sequence>
<evidence type="ECO:0000259" key="2">
    <source>
        <dbReference type="Pfam" id="PF04187"/>
    </source>
</evidence>
<dbReference type="SUPFAM" id="SSF159501">
    <property type="entry name" value="EreA/ChaN-like"/>
    <property type="match status" value="1"/>
</dbReference>
<name>A0A9Q2P372_9RHOB</name>
<accession>A0A9Q2P372</accession>
<keyword evidence="1" id="KW-0732">Signal</keyword>
<dbReference type="Pfam" id="PF04187">
    <property type="entry name" value="Cofac_haem_bdg"/>
    <property type="match status" value="1"/>
</dbReference>
<keyword evidence="3" id="KW-0449">Lipoprotein</keyword>
<organism evidence="3 4">
    <name type="scientific">Pseudosulfitobacter pseudonitzschiae</name>
    <dbReference type="NCBI Taxonomy" id="1402135"/>
    <lineage>
        <taxon>Bacteria</taxon>
        <taxon>Pseudomonadati</taxon>
        <taxon>Pseudomonadota</taxon>
        <taxon>Alphaproteobacteria</taxon>
        <taxon>Rhodobacterales</taxon>
        <taxon>Roseobacteraceae</taxon>
        <taxon>Pseudosulfitobacter</taxon>
    </lineage>
</organism>
<dbReference type="InterPro" id="IPR007314">
    <property type="entry name" value="Cofac_haem-bd_dom"/>
</dbReference>
<comment type="caution">
    <text evidence="3">The sequence shown here is derived from an EMBL/GenBank/DDBJ whole genome shotgun (WGS) entry which is preliminary data.</text>
</comment>
<evidence type="ECO:0000313" key="4">
    <source>
        <dbReference type="Proteomes" id="UP000809337"/>
    </source>
</evidence>
<dbReference type="AlphaFoldDB" id="A0A9Q2P372"/>
<dbReference type="Proteomes" id="UP000809337">
    <property type="component" value="Unassembled WGS sequence"/>
</dbReference>
<feature type="chain" id="PRO_5040264286" evidence="1">
    <location>
        <begin position="18"/>
        <end position="260"/>
    </location>
</feature>
<protein>
    <submittedName>
        <fullName evidence="3">ChaN family lipoprotein</fullName>
    </submittedName>
</protein>
<gene>
    <name evidence="3" type="ORF">JQX14_16690</name>
</gene>
<feature type="signal peptide" evidence="1">
    <location>
        <begin position="1"/>
        <end position="17"/>
    </location>
</feature>
<feature type="domain" description="Haem-binding uptake Tiki superfamily ChaN" evidence="2">
    <location>
        <begin position="24"/>
        <end position="216"/>
    </location>
</feature>
<dbReference type="EMBL" id="JAFBWN010000013">
    <property type="protein sequence ID" value="MBM2356194.1"/>
    <property type="molecule type" value="Genomic_DNA"/>
</dbReference>
<evidence type="ECO:0000313" key="3">
    <source>
        <dbReference type="EMBL" id="MBM2356194.1"/>
    </source>
</evidence>
<dbReference type="CDD" id="cd14727">
    <property type="entry name" value="ChanN-like"/>
    <property type="match status" value="1"/>
</dbReference>
<dbReference type="Gene3D" id="3.40.50.11550">
    <property type="match status" value="2"/>
</dbReference>
<proteinExistence type="predicted"/>
<reference evidence="3" key="1">
    <citation type="submission" date="2021-01" db="EMBL/GenBank/DDBJ databases">
        <title>Diatom-associated Roseobacters Show Island Model of Population Structure.</title>
        <authorList>
            <person name="Qu L."/>
            <person name="Feng X."/>
            <person name="Chen Y."/>
            <person name="Li L."/>
            <person name="Wang X."/>
            <person name="Hu Z."/>
            <person name="Wang H."/>
            <person name="Luo H."/>
        </authorList>
    </citation>
    <scope>NUCLEOTIDE SEQUENCE</scope>
    <source>
        <strain evidence="3">SM26-45</strain>
    </source>
</reference>